<dbReference type="Pfam" id="PF00067">
    <property type="entry name" value="p450"/>
    <property type="match status" value="1"/>
</dbReference>
<evidence type="ECO:0000313" key="8">
    <source>
        <dbReference type="Proteomes" id="UP000759131"/>
    </source>
</evidence>
<evidence type="ECO:0000256" key="1">
    <source>
        <dbReference type="ARBA" id="ARBA00010617"/>
    </source>
</evidence>
<evidence type="ECO:0008006" key="9">
    <source>
        <dbReference type="Google" id="ProtNLM"/>
    </source>
</evidence>
<evidence type="ECO:0000256" key="4">
    <source>
        <dbReference type="ARBA" id="ARBA00023002"/>
    </source>
</evidence>
<dbReference type="Proteomes" id="UP000759131">
    <property type="component" value="Unassembled WGS sequence"/>
</dbReference>
<keyword evidence="3" id="KW-0479">Metal-binding</keyword>
<dbReference type="PANTHER" id="PTHR24302">
    <property type="entry name" value="CYTOCHROME P450 FAMILY 3"/>
    <property type="match status" value="1"/>
</dbReference>
<dbReference type="PANTHER" id="PTHR24302:SF15">
    <property type="entry name" value="FATTY-ACID PEROXYGENASE"/>
    <property type="match status" value="1"/>
</dbReference>
<accession>A0A7R9QG53</accession>
<dbReference type="GO" id="GO:0016705">
    <property type="term" value="F:oxidoreductase activity, acting on paired donors, with incorporation or reduction of molecular oxygen"/>
    <property type="evidence" value="ECO:0007669"/>
    <property type="project" value="InterPro"/>
</dbReference>
<evidence type="ECO:0000256" key="5">
    <source>
        <dbReference type="ARBA" id="ARBA00023004"/>
    </source>
</evidence>
<feature type="non-terminal residue" evidence="7">
    <location>
        <position position="154"/>
    </location>
</feature>
<reference evidence="7" key="1">
    <citation type="submission" date="2020-11" db="EMBL/GenBank/DDBJ databases">
        <authorList>
            <person name="Tran Van P."/>
        </authorList>
    </citation>
    <scope>NUCLEOTIDE SEQUENCE</scope>
</reference>
<sequence length="154" mass="17819">MIDLITTTMSLNFLSDQSLAYGLIMYFTRNFDYFTKQGITGPKPIPLLGNSWEQLFFNRDDLEIRRLKKYGKIFGVFEGNRTLLQVADPAIIKHILVKDFHLFTDRPLPTNARHPIASENLSIAGGHQWRRMRSTVSPMFTSGRMRRTYPLIGH</sequence>
<protein>
    <recommendedName>
        <fullName evidence="9">Cytochrome P450</fullName>
    </recommendedName>
</protein>
<name>A0A7R9QG53_9ACAR</name>
<evidence type="ECO:0000313" key="7">
    <source>
        <dbReference type="EMBL" id="CAD7642967.1"/>
    </source>
</evidence>
<keyword evidence="6" id="KW-0503">Monooxygenase</keyword>
<dbReference type="EMBL" id="OC882836">
    <property type="protein sequence ID" value="CAD7642967.1"/>
    <property type="molecule type" value="Genomic_DNA"/>
</dbReference>
<dbReference type="InterPro" id="IPR036396">
    <property type="entry name" value="Cyt_P450_sf"/>
</dbReference>
<dbReference type="InterPro" id="IPR001128">
    <property type="entry name" value="Cyt_P450"/>
</dbReference>
<dbReference type="OrthoDB" id="2789670at2759"/>
<proteinExistence type="inferred from homology"/>
<dbReference type="GO" id="GO:0005506">
    <property type="term" value="F:iron ion binding"/>
    <property type="evidence" value="ECO:0007669"/>
    <property type="project" value="InterPro"/>
</dbReference>
<keyword evidence="5" id="KW-0408">Iron</keyword>
<evidence type="ECO:0000256" key="6">
    <source>
        <dbReference type="ARBA" id="ARBA00023033"/>
    </source>
</evidence>
<dbReference type="EMBL" id="CAJPIZ010028261">
    <property type="protein sequence ID" value="CAG2119431.1"/>
    <property type="molecule type" value="Genomic_DNA"/>
</dbReference>
<keyword evidence="2" id="KW-0349">Heme</keyword>
<dbReference type="AlphaFoldDB" id="A0A7R9QG53"/>
<keyword evidence="8" id="KW-1185">Reference proteome</keyword>
<evidence type="ECO:0000256" key="3">
    <source>
        <dbReference type="ARBA" id="ARBA00022723"/>
    </source>
</evidence>
<dbReference type="SUPFAM" id="SSF48264">
    <property type="entry name" value="Cytochrome P450"/>
    <property type="match status" value="1"/>
</dbReference>
<dbReference type="GO" id="GO:0020037">
    <property type="term" value="F:heme binding"/>
    <property type="evidence" value="ECO:0007669"/>
    <property type="project" value="InterPro"/>
</dbReference>
<comment type="similarity">
    <text evidence="1">Belongs to the cytochrome P450 family.</text>
</comment>
<evidence type="ECO:0000256" key="2">
    <source>
        <dbReference type="ARBA" id="ARBA00022617"/>
    </source>
</evidence>
<organism evidence="7">
    <name type="scientific">Medioppia subpectinata</name>
    <dbReference type="NCBI Taxonomy" id="1979941"/>
    <lineage>
        <taxon>Eukaryota</taxon>
        <taxon>Metazoa</taxon>
        <taxon>Ecdysozoa</taxon>
        <taxon>Arthropoda</taxon>
        <taxon>Chelicerata</taxon>
        <taxon>Arachnida</taxon>
        <taxon>Acari</taxon>
        <taxon>Acariformes</taxon>
        <taxon>Sarcoptiformes</taxon>
        <taxon>Oribatida</taxon>
        <taxon>Brachypylina</taxon>
        <taxon>Oppioidea</taxon>
        <taxon>Oppiidae</taxon>
        <taxon>Medioppia</taxon>
    </lineage>
</organism>
<keyword evidence="4" id="KW-0560">Oxidoreductase</keyword>
<dbReference type="Gene3D" id="1.10.630.10">
    <property type="entry name" value="Cytochrome P450"/>
    <property type="match status" value="1"/>
</dbReference>
<dbReference type="GO" id="GO:0008395">
    <property type="term" value="F:steroid hydroxylase activity"/>
    <property type="evidence" value="ECO:0007669"/>
    <property type="project" value="TreeGrafter"/>
</dbReference>
<dbReference type="InterPro" id="IPR050705">
    <property type="entry name" value="Cytochrome_P450_3A"/>
</dbReference>
<gene>
    <name evidence="7" type="ORF">OSB1V03_LOCUS19380</name>
</gene>